<reference evidence="2 3" key="1">
    <citation type="submission" date="2024-01" db="EMBL/GenBank/DDBJ databases">
        <title>Genome assemblies of Stephania.</title>
        <authorList>
            <person name="Yang L."/>
        </authorList>
    </citation>
    <scope>NUCLEOTIDE SEQUENCE [LARGE SCALE GENOMIC DNA]</scope>
    <source>
        <strain evidence="2">YNDBR</strain>
        <tissue evidence="2">Leaf</tissue>
    </source>
</reference>
<organism evidence="2 3">
    <name type="scientific">Stephania yunnanensis</name>
    <dbReference type="NCBI Taxonomy" id="152371"/>
    <lineage>
        <taxon>Eukaryota</taxon>
        <taxon>Viridiplantae</taxon>
        <taxon>Streptophyta</taxon>
        <taxon>Embryophyta</taxon>
        <taxon>Tracheophyta</taxon>
        <taxon>Spermatophyta</taxon>
        <taxon>Magnoliopsida</taxon>
        <taxon>Ranunculales</taxon>
        <taxon>Menispermaceae</taxon>
        <taxon>Menispermoideae</taxon>
        <taxon>Cissampelideae</taxon>
        <taxon>Stephania</taxon>
    </lineage>
</organism>
<feature type="region of interest" description="Disordered" evidence="1">
    <location>
        <begin position="82"/>
        <end position="102"/>
    </location>
</feature>
<gene>
    <name evidence="2" type="ORF">Syun_025322</name>
</gene>
<name>A0AAP0HUS8_9MAGN</name>
<evidence type="ECO:0000313" key="3">
    <source>
        <dbReference type="Proteomes" id="UP001420932"/>
    </source>
</evidence>
<accession>A0AAP0HUS8</accession>
<keyword evidence="3" id="KW-1185">Reference proteome</keyword>
<dbReference type="Proteomes" id="UP001420932">
    <property type="component" value="Unassembled WGS sequence"/>
</dbReference>
<dbReference type="AlphaFoldDB" id="A0AAP0HUS8"/>
<evidence type="ECO:0000256" key="1">
    <source>
        <dbReference type="SAM" id="MobiDB-lite"/>
    </source>
</evidence>
<evidence type="ECO:0000313" key="2">
    <source>
        <dbReference type="EMBL" id="KAK9098277.1"/>
    </source>
</evidence>
<protein>
    <submittedName>
        <fullName evidence="2">Uncharacterized protein</fullName>
    </submittedName>
</protein>
<sequence>MAEAVAKDRDRVRVPVKCRDNDKCLVGHKYRDMDNRFHQDKDFNVLVWECGHLGHFTSTCSQQQAGITEPGAESCCCRARSRRSPARHGGAQLVAEEPSPTK</sequence>
<dbReference type="EMBL" id="JBBNAF010000011">
    <property type="protein sequence ID" value="KAK9098277.1"/>
    <property type="molecule type" value="Genomic_DNA"/>
</dbReference>
<comment type="caution">
    <text evidence="2">The sequence shown here is derived from an EMBL/GenBank/DDBJ whole genome shotgun (WGS) entry which is preliminary data.</text>
</comment>
<proteinExistence type="predicted"/>